<feature type="region of interest" description="Disordered" evidence="1">
    <location>
        <begin position="172"/>
        <end position="329"/>
    </location>
</feature>
<feature type="compositionally biased region" description="Polar residues" evidence="1">
    <location>
        <begin position="241"/>
        <end position="258"/>
    </location>
</feature>
<dbReference type="EMBL" id="MU005572">
    <property type="protein sequence ID" value="KAF2689252.1"/>
    <property type="molecule type" value="Genomic_DNA"/>
</dbReference>
<feature type="compositionally biased region" description="Low complexity" evidence="1">
    <location>
        <begin position="54"/>
        <end position="68"/>
    </location>
</feature>
<dbReference type="OrthoDB" id="432234at2759"/>
<feature type="region of interest" description="Disordered" evidence="1">
    <location>
        <begin position="40"/>
        <end position="73"/>
    </location>
</feature>
<feature type="region of interest" description="Disordered" evidence="1">
    <location>
        <begin position="89"/>
        <end position="157"/>
    </location>
</feature>
<sequence length="423" mass="45939">MPFLDYVSLFLSLLVAALLCCMLVALGRFSASLRFNAPKASSRLPSGLRAAPIGTTTTPVPPRGTSRVGYLSTQPISTPTMFKQAVKNHNAATPSQVPAASKQQSLAGSFNRPSSAAPKSSTTRPLSTLSGNVTKHNASEARRVSGETRGLKRTSSGLAKALTSQEDAFDYPPLNLSDYENELPPSFHNAMGGKPAPQSPVFFDENDFDSDIDLDVEDPATKTTVTYPTLPSVATGPSRDSGYNSTTPQPGQANKELNSSAPIPWSSSPPEHFEPLATTQKPPQPTKRRHLPWMQNSSQPAMKEEVIPESSRLKKRKQADSTFTATPVKTESKAETYPWNTTQSAIKQQQKNLREANKAVKVNEGNDGDVKDAIKKKKKNTVHRIFLSEEQQHVLNLVVEYKKSVFFTGSAGKCLALQSFVPI</sequence>
<feature type="compositionally biased region" description="Basic and acidic residues" evidence="1">
    <location>
        <begin position="137"/>
        <end position="150"/>
    </location>
</feature>
<feature type="compositionally biased region" description="Polar residues" evidence="1">
    <location>
        <begin position="90"/>
        <end position="136"/>
    </location>
</feature>
<evidence type="ECO:0000313" key="2">
    <source>
        <dbReference type="EMBL" id="KAF2689252.1"/>
    </source>
</evidence>
<protein>
    <submittedName>
        <fullName evidence="2">Uncharacterized protein</fullName>
    </submittedName>
</protein>
<name>A0A6G1JFC3_9PLEO</name>
<reference evidence="2" key="1">
    <citation type="journal article" date="2020" name="Stud. Mycol.">
        <title>101 Dothideomycetes genomes: a test case for predicting lifestyles and emergence of pathogens.</title>
        <authorList>
            <person name="Haridas S."/>
            <person name="Albert R."/>
            <person name="Binder M."/>
            <person name="Bloem J."/>
            <person name="Labutti K."/>
            <person name="Salamov A."/>
            <person name="Andreopoulos B."/>
            <person name="Baker S."/>
            <person name="Barry K."/>
            <person name="Bills G."/>
            <person name="Bluhm B."/>
            <person name="Cannon C."/>
            <person name="Castanera R."/>
            <person name="Culley D."/>
            <person name="Daum C."/>
            <person name="Ezra D."/>
            <person name="Gonzalez J."/>
            <person name="Henrissat B."/>
            <person name="Kuo A."/>
            <person name="Liang C."/>
            <person name="Lipzen A."/>
            <person name="Lutzoni F."/>
            <person name="Magnuson J."/>
            <person name="Mondo S."/>
            <person name="Nolan M."/>
            <person name="Ohm R."/>
            <person name="Pangilinan J."/>
            <person name="Park H.-J."/>
            <person name="Ramirez L."/>
            <person name="Alfaro M."/>
            <person name="Sun H."/>
            <person name="Tritt A."/>
            <person name="Yoshinaga Y."/>
            <person name="Zwiers L.-H."/>
            <person name="Turgeon B."/>
            <person name="Goodwin S."/>
            <person name="Spatafora J."/>
            <person name="Crous P."/>
            <person name="Grigoriev I."/>
        </authorList>
    </citation>
    <scope>NUCLEOTIDE SEQUENCE</scope>
    <source>
        <strain evidence="2">CBS 122367</strain>
    </source>
</reference>
<organism evidence="2 3">
    <name type="scientific">Lentithecium fluviatile CBS 122367</name>
    <dbReference type="NCBI Taxonomy" id="1168545"/>
    <lineage>
        <taxon>Eukaryota</taxon>
        <taxon>Fungi</taxon>
        <taxon>Dikarya</taxon>
        <taxon>Ascomycota</taxon>
        <taxon>Pezizomycotina</taxon>
        <taxon>Dothideomycetes</taxon>
        <taxon>Pleosporomycetidae</taxon>
        <taxon>Pleosporales</taxon>
        <taxon>Massarineae</taxon>
        <taxon>Lentitheciaceae</taxon>
        <taxon>Lentithecium</taxon>
    </lineage>
</organism>
<feature type="compositionally biased region" description="Polar residues" evidence="1">
    <location>
        <begin position="320"/>
        <end position="329"/>
    </location>
</feature>
<keyword evidence="3" id="KW-1185">Reference proteome</keyword>
<dbReference type="Proteomes" id="UP000799291">
    <property type="component" value="Unassembled WGS sequence"/>
</dbReference>
<gene>
    <name evidence="2" type="ORF">K458DRAFT_125648</name>
</gene>
<evidence type="ECO:0000313" key="3">
    <source>
        <dbReference type="Proteomes" id="UP000799291"/>
    </source>
</evidence>
<proteinExistence type="predicted"/>
<dbReference type="AlphaFoldDB" id="A0A6G1JFC3"/>
<evidence type="ECO:0000256" key="1">
    <source>
        <dbReference type="SAM" id="MobiDB-lite"/>
    </source>
</evidence>
<accession>A0A6G1JFC3</accession>
<feature type="compositionally biased region" description="Acidic residues" evidence="1">
    <location>
        <begin position="204"/>
        <end position="218"/>
    </location>
</feature>
<feature type="compositionally biased region" description="Low complexity" evidence="1">
    <location>
        <begin position="259"/>
        <end position="270"/>
    </location>
</feature>